<dbReference type="KEGG" id="vg:40098835"/>
<organism evidence="1 2">
    <name type="scientific">Microbacterium phage Dismas</name>
    <dbReference type="NCBI Taxonomy" id="2065199"/>
    <lineage>
        <taxon>Viruses</taxon>
        <taxon>Duplodnaviria</taxon>
        <taxon>Heunggongvirae</taxon>
        <taxon>Uroviricota</taxon>
        <taxon>Caudoviricetes</taxon>
        <taxon>Dismasvirus</taxon>
        <taxon>Dismasvirus dismas</taxon>
    </lineage>
</organism>
<evidence type="ECO:0000313" key="2">
    <source>
        <dbReference type="Proteomes" id="UP000241261"/>
    </source>
</evidence>
<reference evidence="1 2" key="1">
    <citation type="submission" date="2017-12" db="EMBL/GenBank/DDBJ databases">
        <authorList>
            <person name="Tomczak R."/>
            <person name="Garlena R.A."/>
            <person name="Russell D.A."/>
            <person name="Pope W.H."/>
            <person name="Jacobs-Sera D."/>
            <person name="Hatfull G.F."/>
        </authorList>
    </citation>
    <scope>NUCLEOTIDE SEQUENCE [LARGE SCALE GENOMIC DNA]</scope>
</reference>
<name>A0A2H5BFS6_9CAUD</name>
<protein>
    <submittedName>
        <fullName evidence="1">Uncharacterized protein</fullName>
    </submittedName>
</protein>
<dbReference type="GeneID" id="40098835"/>
<dbReference type="Proteomes" id="UP000241261">
    <property type="component" value="Segment"/>
</dbReference>
<gene>
    <name evidence="1" type="primary">37</name>
    <name evidence="1" type="ORF">PBI_DISMAS_37</name>
</gene>
<evidence type="ECO:0000313" key="1">
    <source>
        <dbReference type="EMBL" id="AUG84834.1"/>
    </source>
</evidence>
<dbReference type="RefSeq" id="YP_009622098.1">
    <property type="nucleotide sequence ID" value="NC_042099.1"/>
</dbReference>
<keyword evidence="2" id="KW-1185">Reference proteome</keyword>
<proteinExistence type="predicted"/>
<accession>A0A2H5BFS6</accession>
<dbReference type="EMBL" id="MG670586">
    <property type="protein sequence ID" value="AUG84834.1"/>
    <property type="molecule type" value="Genomic_DNA"/>
</dbReference>
<sequence length="78" mass="8904">MSMTEPMHDAALPGLMSVDPVEVVEPERLTEFQLVARRRPKDGWNTAKQVCRSFDHEFLEGWAAEANEKAGWAEYKVL</sequence>